<keyword evidence="1" id="KW-0812">Transmembrane</keyword>
<keyword evidence="3" id="KW-1185">Reference proteome</keyword>
<gene>
    <name evidence="2" type="ORF">D7Z26_03215</name>
</gene>
<sequence length="398" mass="43998">MDDKELFEQLARGPLTRNGFDESLRRKINESLDQPVRKRNKNRPWFIRWNAASISMLLLIGVAVGVWGWHGIATDNADKQFQASQQPSETSHAASTEEINPIPHSAVVIGLRQDGAQGDNRSSYRTFIVAPENDQLSFVKSGEGIWMPYKSDFWKIDAVADDLGKGTQTLLSARGGRGDWNAAMFKDSIRATEKLLYAGNEFVSILRTVNVDENGNSVDKSSAWVNSVADLTSANRGTSSDSLEVNHYSLAKALKNNPTGADADEWAISRDSAKWVAKQSTSAGVVEVSAIPGWPTIPVELTDNIVKDKPLAISWDKVVKLEPTAVDAYTSQDQDVVVIVTPTSIKLYPYQLPKSEMKPVDIELGSNESVVMVQWATKQSYVENWKTMFTKWFAASAK</sequence>
<feature type="transmembrane region" description="Helical" evidence="1">
    <location>
        <begin position="47"/>
        <end position="69"/>
    </location>
</feature>
<dbReference type="EMBL" id="RBZM01000002">
    <property type="protein sequence ID" value="RKP57012.1"/>
    <property type="molecule type" value="Genomic_DNA"/>
</dbReference>
<name>A0A494YAQ7_9BACL</name>
<keyword evidence="1" id="KW-1133">Transmembrane helix</keyword>
<comment type="caution">
    <text evidence="2">The sequence shown here is derived from an EMBL/GenBank/DDBJ whole genome shotgun (WGS) entry which is preliminary data.</text>
</comment>
<keyword evidence="1" id="KW-0472">Membrane</keyword>
<protein>
    <submittedName>
        <fullName evidence="2">Uncharacterized protein</fullName>
    </submittedName>
</protein>
<dbReference type="AlphaFoldDB" id="A0A494YAQ7"/>
<organism evidence="2 3">
    <name type="scientific">Cohnella endophytica</name>
    <dbReference type="NCBI Taxonomy" id="2419778"/>
    <lineage>
        <taxon>Bacteria</taxon>
        <taxon>Bacillati</taxon>
        <taxon>Bacillota</taxon>
        <taxon>Bacilli</taxon>
        <taxon>Bacillales</taxon>
        <taxon>Paenibacillaceae</taxon>
        <taxon>Cohnella</taxon>
    </lineage>
</organism>
<evidence type="ECO:0000256" key="1">
    <source>
        <dbReference type="SAM" id="Phobius"/>
    </source>
</evidence>
<evidence type="ECO:0000313" key="3">
    <source>
        <dbReference type="Proteomes" id="UP000282076"/>
    </source>
</evidence>
<accession>A0A494YAQ7</accession>
<dbReference type="OrthoDB" id="2677224at2"/>
<dbReference type="Proteomes" id="UP000282076">
    <property type="component" value="Unassembled WGS sequence"/>
</dbReference>
<proteinExistence type="predicted"/>
<dbReference type="RefSeq" id="WP_120974628.1">
    <property type="nucleotide sequence ID" value="NZ_RBZM01000002.1"/>
</dbReference>
<reference evidence="2 3" key="1">
    <citation type="submission" date="2018-10" db="EMBL/GenBank/DDBJ databases">
        <title>Cohnella sp. M2MS4P-1, whole genome shotgun sequence.</title>
        <authorList>
            <person name="Tuo L."/>
        </authorList>
    </citation>
    <scope>NUCLEOTIDE SEQUENCE [LARGE SCALE GENOMIC DNA]</scope>
    <source>
        <strain evidence="2 3">M2MS4P-1</strain>
    </source>
</reference>
<evidence type="ECO:0000313" key="2">
    <source>
        <dbReference type="EMBL" id="RKP57012.1"/>
    </source>
</evidence>